<dbReference type="PANTHER" id="PTHR33877">
    <property type="entry name" value="SLL1193 PROTEIN"/>
    <property type="match status" value="1"/>
</dbReference>
<protein>
    <submittedName>
        <fullName evidence="2">HNH endonuclease</fullName>
    </submittedName>
</protein>
<dbReference type="Gene3D" id="1.10.30.50">
    <property type="match status" value="1"/>
</dbReference>
<keyword evidence="2" id="KW-0540">Nuclease</keyword>
<evidence type="ECO:0000313" key="3">
    <source>
        <dbReference type="Proteomes" id="UP001601444"/>
    </source>
</evidence>
<keyword evidence="2" id="KW-0378">Hydrolase</keyword>
<accession>A0ABW6PWY2</accession>
<keyword evidence="2" id="KW-0255">Endonuclease</keyword>
<keyword evidence="3" id="KW-1185">Reference proteome</keyword>
<reference evidence="2 3" key="1">
    <citation type="submission" date="2024-10" db="EMBL/GenBank/DDBJ databases">
        <title>The Natural Products Discovery Center: Release of the First 8490 Sequenced Strains for Exploring Actinobacteria Biosynthetic Diversity.</title>
        <authorList>
            <person name="Kalkreuter E."/>
            <person name="Kautsar S.A."/>
            <person name="Yang D."/>
            <person name="Bader C.D."/>
            <person name="Teijaro C.N."/>
            <person name="Fluegel L."/>
            <person name="Davis C.M."/>
            <person name="Simpson J.R."/>
            <person name="Lauterbach L."/>
            <person name="Steele A.D."/>
            <person name="Gui C."/>
            <person name="Meng S."/>
            <person name="Li G."/>
            <person name="Viehrig K."/>
            <person name="Ye F."/>
            <person name="Su P."/>
            <person name="Kiefer A.F."/>
            <person name="Nichols A."/>
            <person name="Cepeda A.J."/>
            <person name="Yan W."/>
            <person name="Fan B."/>
            <person name="Jiang Y."/>
            <person name="Adhikari A."/>
            <person name="Zheng C.-J."/>
            <person name="Schuster L."/>
            <person name="Cowan T.M."/>
            <person name="Smanski M.J."/>
            <person name="Chevrette M.G."/>
            <person name="De Carvalho L.P.S."/>
            <person name="Shen B."/>
        </authorList>
    </citation>
    <scope>NUCLEOTIDE SEQUENCE [LARGE SCALE GENOMIC DNA]</scope>
    <source>
        <strain evidence="2 3">NPDC004045</strain>
    </source>
</reference>
<dbReference type="SMART" id="SM00507">
    <property type="entry name" value="HNHc"/>
    <property type="match status" value="1"/>
</dbReference>
<dbReference type="GO" id="GO:0004519">
    <property type="term" value="F:endonuclease activity"/>
    <property type="evidence" value="ECO:0007669"/>
    <property type="project" value="UniProtKB-KW"/>
</dbReference>
<dbReference type="InterPro" id="IPR002711">
    <property type="entry name" value="HNH"/>
</dbReference>
<dbReference type="RefSeq" id="WP_387703069.1">
    <property type="nucleotide sequence ID" value="NZ_JBIAMX010000028.1"/>
</dbReference>
<dbReference type="PANTHER" id="PTHR33877:SF1">
    <property type="entry name" value="TYPE IV METHYL-DIRECTED RESTRICTION ENZYME ECOKMCRA"/>
    <property type="match status" value="1"/>
</dbReference>
<organism evidence="2 3">
    <name type="scientific">Nocardia thailandica</name>
    <dbReference type="NCBI Taxonomy" id="257275"/>
    <lineage>
        <taxon>Bacteria</taxon>
        <taxon>Bacillati</taxon>
        <taxon>Actinomycetota</taxon>
        <taxon>Actinomycetes</taxon>
        <taxon>Mycobacteriales</taxon>
        <taxon>Nocardiaceae</taxon>
        <taxon>Nocardia</taxon>
    </lineage>
</organism>
<dbReference type="CDD" id="cd00085">
    <property type="entry name" value="HNHc"/>
    <property type="match status" value="1"/>
</dbReference>
<dbReference type="InterPro" id="IPR052892">
    <property type="entry name" value="NA-targeting_endonuclease"/>
</dbReference>
<dbReference type="EMBL" id="JBIAMX010000028">
    <property type="protein sequence ID" value="MFF0546884.1"/>
    <property type="molecule type" value="Genomic_DNA"/>
</dbReference>
<evidence type="ECO:0000313" key="2">
    <source>
        <dbReference type="EMBL" id="MFF0546884.1"/>
    </source>
</evidence>
<comment type="caution">
    <text evidence="2">The sequence shown here is derived from an EMBL/GenBank/DDBJ whole genome shotgun (WGS) entry which is preliminary data.</text>
</comment>
<dbReference type="Proteomes" id="UP001601444">
    <property type="component" value="Unassembled WGS sequence"/>
</dbReference>
<dbReference type="Pfam" id="PF01844">
    <property type="entry name" value="HNH"/>
    <property type="match status" value="1"/>
</dbReference>
<sequence>MAVSRRLRFEILRRDNHSCRYCGAQAPDVALTVDHITPVALGGSDDPSNLAAACADCNGGKTSIAPDSPHVGDVDQRALLWADAMKAAAAERAAAYEEQTRTGDQFRAIWDAWSIAGEPIDLPADWRGSVNQFLSAGLTMTDLEEMVDVAMNARVARDKVWRYFCGCCWRRAEQAQQRALELVQSAASDNAPASHTGLWSDAEAVDYYWAKAQTALHEALGLPMHACLCLEGSAFCGDLACRSSVIHLVGGLLLRGEDLGANLGALVIYDRPASALFDDPVFEAEYFNELARVSAALDRWRNGAH</sequence>
<gene>
    <name evidence="2" type="ORF">ACFYTF_29010</name>
</gene>
<dbReference type="InterPro" id="IPR003615">
    <property type="entry name" value="HNH_nuc"/>
</dbReference>
<feature type="domain" description="HNH nuclease" evidence="1">
    <location>
        <begin position="6"/>
        <end position="59"/>
    </location>
</feature>
<proteinExistence type="predicted"/>
<name>A0ABW6PWY2_9NOCA</name>
<evidence type="ECO:0000259" key="1">
    <source>
        <dbReference type="SMART" id="SM00507"/>
    </source>
</evidence>